<sequence>MRDPARPFRVWADALCINQADHAEKMRQVAMMGRIYASASHTVIHLGSLTPDADAVFSHALGGASTPQQHTDDILAVALRDLLLRPWFRRVWIFQELLLSQDPWVQCSASRVRWAALCGVLVPSGKLPMVDGAPLGSSLRNLQEMNAARAGRSVQSLFNILLARRGFGAADPRDLVYAQLGILSDRDAVMAYVTLDYGMPVARLYAQVAWYVMETQNVGVDKGMDVLVANLEHEAGQPRLRDLPSWAPDWRYKALAKPLTYGALISGNYNTQGTYRVLDLDSMVLGYVGHRADTIHTTSAVLPALADIPPETLAEHARISKQIHGVYAARGGVYYTGGSDGVRAHVSLRGVEEQHRLLCREIADQWRNILTSSSPSSHTEESSQALFMENLERWFDDGAEAHRIFLHHDSHGLAKLMNEHFLPRAVHSLAGKRLAHTQGGRVGVVPAQAQPGDVLLSLPSCQALVVARPLPARNTTTLASGGVEGVVLEKLRAAGGEVRLWDDKRTAVWRVEEAVGVEAFEVVGLGFLDEYAPWKDGMDKLEAFALY</sequence>
<dbReference type="InterPro" id="IPR010730">
    <property type="entry name" value="HET"/>
</dbReference>
<accession>A0A8K0WUP4</accession>
<keyword evidence="3" id="KW-1185">Reference proteome</keyword>
<dbReference type="PANTHER" id="PTHR24148:SF73">
    <property type="entry name" value="HET DOMAIN PROTEIN (AFU_ORTHOLOGUE AFUA_8G01020)"/>
    <property type="match status" value="1"/>
</dbReference>
<dbReference type="Proteomes" id="UP000813444">
    <property type="component" value="Unassembled WGS sequence"/>
</dbReference>
<organism evidence="2 3">
    <name type="scientific">Stachybotrys elegans</name>
    <dbReference type="NCBI Taxonomy" id="80388"/>
    <lineage>
        <taxon>Eukaryota</taxon>
        <taxon>Fungi</taxon>
        <taxon>Dikarya</taxon>
        <taxon>Ascomycota</taxon>
        <taxon>Pezizomycotina</taxon>
        <taxon>Sordariomycetes</taxon>
        <taxon>Hypocreomycetidae</taxon>
        <taxon>Hypocreales</taxon>
        <taxon>Stachybotryaceae</taxon>
        <taxon>Stachybotrys</taxon>
    </lineage>
</organism>
<name>A0A8K0WUP4_9HYPO</name>
<protein>
    <submittedName>
        <fullName evidence="2">Heterokaryon incompatibility protein-domain-containing protein</fullName>
    </submittedName>
</protein>
<dbReference type="EMBL" id="JAGPNK010000003">
    <property type="protein sequence ID" value="KAH7324228.1"/>
    <property type="molecule type" value="Genomic_DNA"/>
</dbReference>
<reference evidence="2" key="1">
    <citation type="journal article" date="2021" name="Nat. Commun.">
        <title>Genetic determinants of endophytism in the Arabidopsis root mycobiome.</title>
        <authorList>
            <person name="Mesny F."/>
            <person name="Miyauchi S."/>
            <person name="Thiergart T."/>
            <person name="Pickel B."/>
            <person name="Atanasova L."/>
            <person name="Karlsson M."/>
            <person name="Huettel B."/>
            <person name="Barry K.W."/>
            <person name="Haridas S."/>
            <person name="Chen C."/>
            <person name="Bauer D."/>
            <person name="Andreopoulos W."/>
            <person name="Pangilinan J."/>
            <person name="LaButti K."/>
            <person name="Riley R."/>
            <person name="Lipzen A."/>
            <person name="Clum A."/>
            <person name="Drula E."/>
            <person name="Henrissat B."/>
            <person name="Kohler A."/>
            <person name="Grigoriev I.V."/>
            <person name="Martin F.M."/>
            <person name="Hacquard S."/>
        </authorList>
    </citation>
    <scope>NUCLEOTIDE SEQUENCE</scope>
    <source>
        <strain evidence="2">MPI-CAGE-CH-0235</strain>
    </source>
</reference>
<dbReference type="AlphaFoldDB" id="A0A8K0WUP4"/>
<dbReference type="PANTHER" id="PTHR24148">
    <property type="entry name" value="ANKYRIN REPEAT DOMAIN-CONTAINING PROTEIN 39 HOMOLOG-RELATED"/>
    <property type="match status" value="1"/>
</dbReference>
<comment type="caution">
    <text evidence="2">The sequence shown here is derived from an EMBL/GenBank/DDBJ whole genome shotgun (WGS) entry which is preliminary data.</text>
</comment>
<dbReference type="InterPro" id="IPR052895">
    <property type="entry name" value="HetReg/Transcr_Mod"/>
</dbReference>
<dbReference type="Pfam" id="PF06985">
    <property type="entry name" value="HET"/>
    <property type="match status" value="1"/>
</dbReference>
<evidence type="ECO:0000259" key="1">
    <source>
        <dbReference type="Pfam" id="PF06985"/>
    </source>
</evidence>
<evidence type="ECO:0000313" key="3">
    <source>
        <dbReference type="Proteomes" id="UP000813444"/>
    </source>
</evidence>
<feature type="domain" description="Heterokaryon incompatibility" evidence="1">
    <location>
        <begin position="8"/>
        <end position="96"/>
    </location>
</feature>
<gene>
    <name evidence="2" type="ORF">B0I35DRAFT_423756</name>
</gene>
<proteinExistence type="predicted"/>
<dbReference type="OrthoDB" id="20872at2759"/>
<evidence type="ECO:0000313" key="2">
    <source>
        <dbReference type="EMBL" id="KAH7324228.1"/>
    </source>
</evidence>